<dbReference type="Proteomes" id="UP000198856">
    <property type="component" value="Unassembled WGS sequence"/>
</dbReference>
<keyword evidence="3" id="KW-1185">Reference proteome</keyword>
<keyword evidence="1" id="KW-0472">Membrane</keyword>
<proteinExistence type="predicted"/>
<organism evidence="2 3">
    <name type="scientific">Halovenus aranensis</name>
    <dbReference type="NCBI Taxonomy" id="890420"/>
    <lineage>
        <taxon>Archaea</taxon>
        <taxon>Methanobacteriati</taxon>
        <taxon>Methanobacteriota</taxon>
        <taxon>Stenosarchaea group</taxon>
        <taxon>Halobacteria</taxon>
        <taxon>Halobacteriales</taxon>
        <taxon>Haloarculaceae</taxon>
        <taxon>Halovenus</taxon>
    </lineage>
</organism>
<dbReference type="EMBL" id="FNFC01000015">
    <property type="protein sequence ID" value="SDK04602.1"/>
    <property type="molecule type" value="Genomic_DNA"/>
</dbReference>
<evidence type="ECO:0000313" key="2">
    <source>
        <dbReference type="EMBL" id="SDK04602.1"/>
    </source>
</evidence>
<dbReference type="RefSeq" id="WP_092704216.1">
    <property type="nucleotide sequence ID" value="NZ_FNFC01000015.1"/>
</dbReference>
<feature type="transmembrane region" description="Helical" evidence="1">
    <location>
        <begin position="44"/>
        <end position="62"/>
    </location>
</feature>
<feature type="transmembrane region" description="Helical" evidence="1">
    <location>
        <begin position="77"/>
        <end position="99"/>
    </location>
</feature>
<dbReference type="STRING" id="890420.SAMN05216226_11582"/>
<sequence length="105" mass="10986">MILQHTQFHPLLLPGVGSPVLVLPFVIELAVLTRGLYTRKSTDIVLAAVAVPCLVVSTWATVEGLNPSGGVYWGEVFSIIAGGILTLFVVIDCIIGSAVKARASG</sequence>
<feature type="transmembrane region" description="Helical" evidence="1">
    <location>
        <begin position="12"/>
        <end position="32"/>
    </location>
</feature>
<name>A0A1G8YP22_9EURY</name>
<evidence type="ECO:0000256" key="1">
    <source>
        <dbReference type="SAM" id="Phobius"/>
    </source>
</evidence>
<reference evidence="2 3" key="1">
    <citation type="submission" date="2016-10" db="EMBL/GenBank/DDBJ databases">
        <authorList>
            <person name="de Groot N.N."/>
        </authorList>
    </citation>
    <scope>NUCLEOTIDE SEQUENCE [LARGE SCALE GENOMIC DNA]</scope>
    <source>
        <strain evidence="2 3">IBRC-M10015</strain>
    </source>
</reference>
<keyword evidence="1" id="KW-0812">Transmembrane</keyword>
<protein>
    <submittedName>
        <fullName evidence="2">Uncharacterized protein</fullName>
    </submittedName>
</protein>
<keyword evidence="1" id="KW-1133">Transmembrane helix</keyword>
<evidence type="ECO:0000313" key="3">
    <source>
        <dbReference type="Proteomes" id="UP000198856"/>
    </source>
</evidence>
<dbReference type="OrthoDB" id="351047at2157"/>
<accession>A0A1G8YP22</accession>
<gene>
    <name evidence="2" type="ORF">SAMN05216226_11582</name>
</gene>
<dbReference type="AlphaFoldDB" id="A0A1G8YP22"/>